<dbReference type="GO" id="GO:0008664">
    <property type="term" value="F:RNA 2',3'-cyclic 3'-phosphodiesterase activity"/>
    <property type="evidence" value="ECO:0007669"/>
    <property type="project" value="UniProtKB-EC"/>
</dbReference>
<dbReference type="HAMAP" id="MF_01940">
    <property type="entry name" value="RNA_CPDase"/>
    <property type="match status" value="1"/>
</dbReference>
<proteinExistence type="inferred from homology"/>
<feature type="short sequence motif" description="HXTX 1" evidence="2">
    <location>
        <begin position="41"/>
        <end position="44"/>
    </location>
</feature>
<comment type="similarity">
    <text evidence="2">Belongs to the 2H phosphoesterase superfamily. ThpR family.</text>
</comment>
<gene>
    <name evidence="3" type="primary">thpR</name>
    <name evidence="3" type="ORF">GBM95_05455</name>
</gene>
<dbReference type="AlphaFoldDB" id="A0A6I1EKX3"/>
<dbReference type="EC" id="3.1.4.58" evidence="2"/>
<reference evidence="3 4" key="1">
    <citation type="submission" date="2019-10" db="EMBL/GenBank/DDBJ databases">
        <title>Genome diversity of Sutterella seckii.</title>
        <authorList>
            <person name="Chaplin A.V."/>
            <person name="Sokolova S.R."/>
            <person name="Mosin K.A."/>
            <person name="Ivanova E.L."/>
            <person name="Kochetkova T.O."/>
            <person name="Goltsov A.Y."/>
            <person name="Trofimov D.Y."/>
            <person name="Efimov B.A."/>
        </authorList>
    </citation>
    <scope>NUCLEOTIDE SEQUENCE [LARGE SCALE GENOMIC DNA]</scope>
    <source>
        <strain evidence="3 4">ASD393</strain>
    </source>
</reference>
<feature type="active site" description="Proton donor" evidence="2">
    <location>
        <position position="41"/>
    </location>
</feature>
<feature type="short sequence motif" description="HXTX 2" evidence="2">
    <location>
        <begin position="121"/>
        <end position="124"/>
    </location>
</feature>
<dbReference type="EMBL" id="WEHX01000025">
    <property type="protein sequence ID" value="KAB7660965.1"/>
    <property type="molecule type" value="Genomic_DNA"/>
</dbReference>
<comment type="caution">
    <text evidence="3">The sequence shown here is derived from an EMBL/GenBank/DDBJ whole genome shotgun (WGS) entry which is preliminary data.</text>
</comment>
<dbReference type="InterPro" id="IPR004175">
    <property type="entry name" value="RNA_CPDase"/>
</dbReference>
<evidence type="ECO:0000313" key="4">
    <source>
        <dbReference type="Proteomes" id="UP000430564"/>
    </source>
</evidence>
<organism evidence="3 4">
    <name type="scientific">Sutterella seckii</name>
    <dbReference type="NCBI Taxonomy" id="1944635"/>
    <lineage>
        <taxon>Bacteria</taxon>
        <taxon>Pseudomonadati</taxon>
        <taxon>Pseudomonadota</taxon>
        <taxon>Betaproteobacteria</taxon>
        <taxon>Burkholderiales</taxon>
        <taxon>Sutterellaceae</taxon>
        <taxon>Sutterella</taxon>
    </lineage>
</organism>
<protein>
    <recommendedName>
        <fullName evidence="2">RNA 2',3'-cyclic phosphodiesterase</fullName>
        <shortName evidence="2">RNA 2',3'-CPDase</shortName>
        <ecNumber evidence="2">3.1.4.58</ecNumber>
    </recommendedName>
</protein>
<dbReference type="SUPFAM" id="SSF55144">
    <property type="entry name" value="LigT-like"/>
    <property type="match status" value="1"/>
</dbReference>
<dbReference type="Proteomes" id="UP000430564">
    <property type="component" value="Unassembled WGS sequence"/>
</dbReference>
<evidence type="ECO:0000313" key="3">
    <source>
        <dbReference type="EMBL" id="KAB7660965.1"/>
    </source>
</evidence>
<keyword evidence="1 2" id="KW-0378">Hydrolase</keyword>
<dbReference type="Gene3D" id="3.90.1140.10">
    <property type="entry name" value="Cyclic phosphodiesterase"/>
    <property type="match status" value="1"/>
</dbReference>
<accession>A0A6I1EKX3</accession>
<dbReference type="NCBIfam" id="TIGR02258">
    <property type="entry name" value="2_5_ligase"/>
    <property type="match status" value="1"/>
</dbReference>
<dbReference type="RefSeq" id="WP_152158165.1">
    <property type="nucleotide sequence ID" value="NZ_WEHX01000025.1"/>
</dbReference>
<evidence type="ECO:0000256" key="1">
    <source>
        <dbReference type="ARBA" id="ARBA00022801"/>
    </source>
</evidence>
<dbReference type="InterPro" id="IPR009097">
    <property type="entry name" value="Cyclic_Pdiesterase"/>
</dbReference>
<comment type="function">
    <text evidence="2">Hydrolyzes RNA 2',3'-cyclic phosphodiester to an RNA 2'-phosphomonoester.</text>
</comment>
<comment type="catalytic activity">
    <reaction evidence="2">
        <text>a 3'-end 2',3'-cyclophospho-ribonucleotide-RNA + H2O = a 3'-end 2'-phospho-ribonucleotide-RNA + H(+)</text>
        <dbReference type="Rhea" id="RHEA:11828"/>
        <dbReference type="Rhea" id="RHEA-COMP:10464"/>
        <dbReference type="Rhea" id="RHEA-COMP:17353"/>
        <dbReference type="ChEBI" id="CHEBI:15377"/>
        <dbReference type="ChEBI" id="CHEBI:15378"/>
        <dbReference type="ChEBI" id="CHEBI:83064"/>
        <dbReference type="ChEBI" id="CHEBI:173113"/>
        <dbReference type="EC" id="3.1.4.58"/>
    </reaction>
</comment>
<dbReference type="OrthoDB" id="7061261at2"/>
<feature type="active site" description="Proton acceptor" evidence="2">
    <location>
        <position position="121"/>
    </location>
</feature>
<dbReference type="PANTHER" id="PTHR35561:SF1">
    <property type="entry name" value="RNA 2',3'-CYCLIC PHOSPHODIESTERASE"/>
    <property type="match status" value="1"/>
</dbReference>
<sequence length="173" mass="19584">MRLFVALNLPGRVEREVWAYMEKLRRSYPKAGRFSRRENLHLTLAFIGEADEAAAGRIASELLTLPPHALSMDLAGTGVFRSGILWAGLREKNELEKMSLEVREVLKRLGIPFDAKSFRAHITLARDWKGPEPESLPQLPRMTGLQPGVLQARLFESYRNERGAVCYRPIAAQ</sequence>
<dbReference type="Pfam" id="PF13563">
    <property type="entry name" value="2_5_RNA_ligase2"/>
    <property type="match status" value="1"/>
</dbReference>
<evidence type="ECO:0000256" key="2">
    <source>
        <dbReference type="HAMAP-Rule" id="MF_01940"/>
    </source>
</evidence>
<dbReference type="GO" id="GO:0004113">
    <property type="term" value="F:2',3'-cyclic-nucleotide 3'-phosphodiesterase activity"/>
    <property type="evidence" value="ECO:0007669"/>
    <property type="project" value="InterPro"/>
</dbReference>
<dbReference type="PANTHER" id="PTHR35561">
    <property type="entry name" value="RNA 2',3'-CYCLIC PHOSPHODIESTERASE"/>
    <property type="match status" value="1"/>
</dbReference>
<name>A0A6I1EKX3_9BURK</name>